<dbReference type="GeneID" id="79931140"/>
<evidence type="ECO:0000313" key="2">
    <source>
        <dbReference type="Proteomes" id="UP000661025"/>
    </source>
</evidence>
<accession>A0A927L152</accession>
<name>A0A927L152_9ACTN</name>
<dbReference type="AlphaFoldDB" id="A0A927L152"/>
<organism evidence="1 2">
    <name type="scientific">Streptomyces caniscabiei</name>
    <dbReference type="NCBI Taxonomy" id="2746961"/>
    <lineage>
        <taxon>Bacteria</taxon>
        <taxon>Bacillati</taxon>
        <taxon>Actinomycetota</taxon>
        <taxon>Actinomycetes</taxon>
        <taxon>Kitasatosporales</taxon>
        <taxon>Streptomycetaceae</taxon>
        <taxon>Streptomyces</taxon>
    </lineage>
</organism>
<dbReference type="Proteomes" id="UP000661025">
    <property type="component" value="Unassembled WGS sequence"/>
</dbReference>
<dbReference type="EMBL" id="JACYXT010000002">
    <property type="protein sequence ID" value="MBD9723066.1"/>
    <property type="molecule type" value="Genomic_DNA"/>
</dbReference>
<gene>
    <name evidence="1" type="ORF">IHE70_07370</name>
</gene>
<proteinExistence type="predicted"/>
<reference evidence="1" key="1">
    <citation type="submission" date="2020-09" db="EMBL/GenBank/DDBJ databases">
        <title>Streptomyces canutascabiei sp. nov., which causes potato common scab and is distributed across the world.</title>
        <authorList>
            <person name="Nguyen H.P."/>
            <person name="Weisberg A.J."/>
            <person name="Chang J.H."/>
            <person name="Clarke C.R."/>
        </authorList>
    </citation>
    <scope>NUCLEOTIDE SEQUENCE</scope>
    <source>
        <strain evidence="1">ID-01-6.2a</strain>
    </source>
</reference>
<sequence length="47" mass="4985">MITSVDTDFTLDAAASPELAQALRAQAVRSLAAIRTRLALRGSRSLV</sequence>
<dbReference type="RefSeq" id="WP_179202541.1">
    <property type="nucleotide sequence ID" value="NZ_CP119182.1"/>
</dbReference>
<comment type="caution">
    <text evidence="1">The sequence shown here is derived from an EMBL/GenBank/DDBJ whole genome shotgun (WGS) entry which is preliminary data.</text>
</comment>
<evidence type="ECO:0000313" key="1">
    <source>
        <dbReference type="EMBL" id="MBD9723066.1"/>
    </source>
</evidence>
<protein>
    <submittedName>
        <fullName evidence="1">Uncharacterized protein</fullName>
    </submittedName>
</protein>